<gene>
    <name evidence="2" type="ORF">nbrc107696_34090</name>
</gene>
<dbReference type="Proteomes" id="UP000444960">
    <property type="component" value="Unassembled WGS sequence"/>
</dbReference>
<evidence type="ECO:0000256" key="1">
    <source>
        <dbReference type="SAM" id="Phobius"/>
    </source>
</evidence>
<accession>A0A7I9VCZ6</accession>
<organism evidence="2 3">
    <name type="scientific">Gordonia spumicola</name>
    <dbReference type="NCBI Taxonomy" id="589161"/>
    <lineage>
        <taxon>Bacteria</taxon>
        <taxon>Bacillati</taxon>
        <taxon>Actinomycetota</taxon>
        <taxon>Actinomycetes</taxon>
        <taxon>Mycobacteriales</taxon>
        <taxon>Gordoniaceae</taxon>
        <taxon>Gordonia</taxon>
    </lineage>
</organism>
<proteinExistence type="predicted"/>
<evidence type="ECO:0008006" key="4">
    <source>
        <dbReference type="Google" id="ProtNLM"/>
    </source>
</evidence>
<sequence>MMFSNGGHMGSFGHGWMLLVLIAVWALIAVGITLAIRSSIRASSVLDPESVLGQRLACGEISDVDYTRMVRLIRDDPQGPPNW</sequence>
<evidence type="ECO:0000313" key="3">
    <source>
        <dbReference type="Proteomes" id="UP000444960"/>
    </source>
</evidence>
<evidence type="ECO:0000313" key="2">
    <source>
        <dbReference type="EMBL" id="GEE02963.1"/>
    </source>
</evidence>
<dbReference type="AlphaFoldDB" id="A0A7I9VCZ6"/>
<name>A0A7I9VCZ6_9ACTN</name>
<keyword evidence="1" id="KW-1133">Transmembrane helix</keyword>
<keyword evidence="1" id="KW-0812">Transmembrane</keyword>
<reference evidence="3" key="1">
    <citation type="submission" date="2019-06" db="EMBL/GenBank/DDBJ databases">
        <title>Gordonia isolated from sludge of a wastewater treatment plant.</title>
        <authorList>
            <person name="Tamura T."/>
            <person name="Aoyama K."/>
            <person name="Kang Y."/>
            <person name="Saito S."/>
            <person name="Akiyama N."/>
            <person name="Yazawa K."/>
            <person name="Gonoi T."/>
            <person name="Mikami Y."/>
        </authorList>
    </citation>
    <scope>NUCLEOTIDE SEQUENCE [LARGE SCALE GENOMIC DNA]</scope>
    <source>
        <strain evidence="3">NBRC 107696</strain>
    </source>
</reference>
<protein>
    <recommendedName>
        <fullName evidence="4">SHOCT domain-containing protein</fullName>
    </recommendedName>
</protein>
<dbReference type="OrthoDB" id="4380357at2"/>
<comment type="caution">
    <text evidence="2">The sequence shown here is derived from an EMBL/GenBank/DDBJ whole genome shotgun (WGS) entry which is preliminary data.</text>
</comment>
<keyword evidence="3" id="KW-1185">Reference proteome</keyword>
<feature type="transmembrane region" description="Helical" evidence="1">
    <location>
        <begin position="15"/>
        <end position="36"/>
    </location>
</feature>
<keyword evidence="1" id="KW-0472">Membrane</keyword>
<dbReference type="RefSeq" id="WP_008376372.1">
    <property type="nucleotide sequence ID" value="NZ_BJOV01000005.1"/>
</dbReference>
<dbReference type="EMBL" id="BJOV01000005">
    <property type="protein sequence ID" value="GEE02963.1"/>
    <property type="molecule type" value="Genomic_DNA"/>
</dbReference>